<dbReference type="GO" id="GO:0003677">
    <property type="term" value="F:DNA binding"/>
    <property type="evidence" value="ECO:0007669"/>
    <property type="project" value="UniProtKB-KW"/>
</dbReference>
<keyword evidence="3" id="KW-0804">Transcription</keyword>
<keyword evidence="2" id="KW-0238">DNA-binding</keyword>
<gene>
    <name evidence="5" type="ORF">ACFOZ7_12030</name>
</gene>
<dbReference type="EMBL" id="JBHSDJ010000089">
    <property type="protein sequence ID" value="MFC4247686.1"/>
    <property type="molecule type" value="Genomic_DNA"/>
</dbReference>
<reference evidence="5 6" key="1">
    <citation type="journal article" date="2014" name="Int. J. Syst. Evol. Microbiol.">
        <title>Complete genome sequence of Corynebacterium casei LMG S-19264T (=DSM 44701T), isolated from a smear-ripened cheese.</title>
        <authorList>
            <consortium name="US DOE Joint Genome Institute (JGI-PGF)"/>
            <person name="Walter F."/>
            <person name="Albersmeier A."/>
            <person name="Kalinowski J."/>
            <person name="Ruckert C."/>
        </authorList>
    </citation>
    <scope>NUCLEOTIDE SEQUENCE [LARGE SCALE GENOMIC DNA]</scope>
    <source>
        <strain evidence="5 6">IBRC-M 10912</strain>
    </source>
</reference>
<dbReference type="AlphaFoldDB" id="A0ABD5P060"/>
<keyword evidence="1" id="KW-0805">Transcription regulation</keyword>
<dbReference type="PROSITE" id="PS50987">
    <property type="entry name" value="HTH_ARSR_2"/>
    <property type="match status" value="1"/>
</dbReference>
<dbReference type="InterPro" id="IPR036388">
    <property type="entry name" value="WH-like_DNA-bd_sf"/>
</dbReference>
<dbReference type="GeneID" id="71856544"/>
<accession>A0ABD5P060</accession>
<evidence type="ECO:0000256" key="3">
    <source>
        <dbReference type="ARBA" id="ARBA00023163"/>
    </source>
</evidence>
<dbReference type="RefSeq" id="WP_246975738.1">
    <property type="nucleotide sequence ID" value="NZ_CP095398.1"/>
</dbReference>
<evidence type="ECO:0000313" key="6">
    <source>
        <dbReference type="Proteomes" id="UP001595821"/>
    </source>
</evidence>
<dbReference type="SMART" id="SM00418">
    <property type="entry name" value="HTH_ARSR"/>
    <property type="match status" value="1"/>
</dbReference>
<proteinExistence type="predicted"/>
<dbReference type="SUPFAM" id="SSF46785">
    <property type="entry name" value="Winged helix' DNA-binding domain"/>
    <property type="match status" value="1"/>
</dbReference>
<evidence type="ECO:0000259" key="4">
    <source>
        <dbReference type="PROSITE" id="PS50987"/>
    </source>
</evidence>
<protein>
    <submittedName>
        <fullName evidence="5">ArsR/SmtB family transcription factor</fullName>
    </submittedName>
</protein>
<dbReference type="PANTHER" id="PTHR33154">
    <property type="entry name" value="TRANSCRIPTIONAL REGULATOR, ARSR FAMILY"/>
    <property type="match status" value="1"/>
</dbReference>
<dbReference type="InterPro" id="IPR001845">
    <property type="entry name" value="HTH_ArsR_DNA-bd_dom"/>
</dbReference>
<dbReference type="Gene3D" id="1.10.10.10">
    <property type="entry name" value="Winged helix-like DNA-binding domain superfamily/Winged helix DNA-binding domain"/>
    <property type="match status" value="1"/>
</dbReference>
<feature type="domain" description="HTH arsR-type" evidence="4">
    <location>
        <begin position="38"/>
        <end position="136"/>
    </location>
</feature>
<organism evidence="5 6">
    <name type="scientific">Natribaculum luteum</name>
    <dbReference type="NCBI Taxonomy" id="1586232"/>
    <lineage>
        <taxon>Archaea</taxon>
        <taxon>Methanobacteriati</taxon>
        <taxon>Methanobacteriota</taxon>
        <taxon>Stenosarchaea group</taxon>
        <taxon>Halobacteria</taxon>
        <taxon>Halobacteriales</taxon>
        <taxon>Natrialbaceae</taxon>
        <taxon>Natribaculum</taxon>
    </lineage>
</organism>
<dbReference type="Pfam" id="PF01022">
    <property type="entry name" value="HTH_5"/>
    <property type="match status" value="1"/>
</dbReference>
<sequence length="136" mass="15039">MSTATQRLQRYLEDELEDCRPEDVDQRLEELDALEAVLSTDQIEADLNVLTALANETRYKLVRLLVAADGELCVCELNAMVDASESAISHALSDLTDAGLVTRRKDGRWRKYRASNVAVSLLTLLDGVVTGQVTDD</sequence>
<dbReference type="CDD" id="cd00090">
    <property type="entry name" value="HTH_ARSR"/>
    <property type="match status" value="1"/>
</dbReference>
<dbReference type="InterPro" id="IPR036390">
    <property type="entry name" value="WH_DNA-bd_sf"/>
</dbReference>
<name>A0ABD5P060_9EURY</name>
<dbReference type="Proteomes" id="UP001595821">
    <property type="component" value="Unassembled WGS sequence"/>
</dbReference>
<dbReference type="InterPro" id="IPR051081">
    <property type="entry name" value="HTH_MetalResp_TranReg"/>
</dbReference>
<comment type="caution">
    <text evidence="5">The sequence shown here is derived from an EMBL/GenBank/DDBJ whole genome shotgun (WGS) entry which is preliminary data.</text>
</comment>
<evidence type="ECO:0000256" key="2">
    <source>
        <dbReference type="ARBA" id="ARBA00023125"/>
    </source>
</evidence>
<dbReference type="InterPro" id="IPR011991">
    <property type="entry name" value="ArsR-like_HTH"/>
</dbReference>
<evidence type="ECO:0000256" key="1">
    <source>
        <dbReference type="ARBA" id="ARBA00023015"/>
    </source>
</evidence>
<dbReference type="PRINTS" id="PR00778">
    <property type="entry name" value="HTHARSR"/>
</dbReference>
<evidence type="ECO:0000313" key="5">
    <source>
        <dbReference type="EMBL" id="MFC4247686.1"/>
    </source>
</evidence>
<dbReference type="NCBIfam" id="NF033788">
    <property type="entry name" value="HTH_metalloreg"/>
    <property type="match status" value="1"/>
</dbReference>
<dbReference type="PANTHER" id="PTHR33154:SF33">
    <property type="entry name" value="TRANSCRIPTIONAL REPRESSOR SDPR"/>
    <property type="match status" value="1"/>
</dbReference>